<sequence length="137" mass="15026">MVALPPAYRDPESRRETFGLAAHHNLIILAMAIICVLLIGLAMYQGDVGSWAQLERARQRREEARQEMRMAVASCASERTPLLLVVPPDSRTESQKGLPSPALSGVTEIPPLQESLANVSPLKAGGASIYQQRRFSF</sequence>
<evidence type="ECO:0000256" key="1">
    <source>
        <dbReference type="SAM" id="Phobius"/>
    </source>
</evidence>
<keyword evidence="1" id="KW-1133">Transmembrane helix</keyword>
<evidence type="ECO:0000313" key="2">
    <source>
        <dbReference type="EMBL" id="KAK4462138.1"/>
    </source>
</evidence>
<protein>
    <submittedName>
        <fullName evidence="2">Uncharacterized protein</fullName>
    </submittedName>
</protein>
<dbReference type="Proteomes" id="UP001321749">
    <property type="component" value="Unassembled WGS sequence"/>
</dbReference>
<dbReference type="EMBL" id="MU864977">
    <property type="protein sequence ID" value="KAK4462138.1"/>
    <property type="molecule type" value="Genomic_DNA"/>
</dbReference>
<keyword evidence="1" id="KW-0812">Transmembrane</keyword>
<reference evidence="2" key="1">
    <citation type="journal article" date="2023" name="Mol. Phylogenet. Evol.">
        <title>Genome-scale phylogeny and comparative genomics of the fungal order Sordariales.</title>
        <authorList>
            <person name="Hensen N."/>
            <person name="Bonometti L."/>
            <person name="Westerberg I."/>
            <person name="Brannstrom I.O."/>
            <person name="Guillou S."/>
            <person name="Cros-Aarteil S."/>
            <person name="Calhoun S."/>
            <person name="Haridas S."/>
            <person name="Kuo A."/>
            <person name="Mondo S."/>
            <person name="Pangilinan J."/>
            <person name="Riley R."/>
            <person name="LaButti K."/>
            <person name="Andreopoulos B."/>
            <person name="Lipzen A."/>
            <person name="Chen C."/>
            <person name="Yan M."/>
            <person name="Daum C."/>
            <person name="Ng V."/>
            <person name="Clum A."/>
            <person name="Steindorff A."/>
            <person name="Ohm R.A."/>
            <person name="Martin F."/>
            <person name="Silar P."/>
            <person name="Natvig D.O."/>
            <person name="Lalanne C."/>
            <person name="Gautier V."/>
            <person name="Ament-Velasquez S.L."/>
            <person name="Kruys A."/>
            <person name="Hutchinson M.I."/>
            <person name="Powell A.J."/>
            <person name="Barry K."/>
            <person name="Miller A.N."/>
            <person name="Grigoriev I.V."/>
            <person name="Debuchy R."/>
            <person name="Gladieux P."/>
            <person name="Hiltunen Thoren M."/>
            <person name="Johannesson H."/>
        </authorList>
    </citation>
    <scope>NUCLEOTIDE SEQUENCE</scope>
    <source>
        <strain evidence="2">PSN324</strain>
    </source>
</reference>
<proteinExistence type="predicted"/>
<feature type="transmembrane region" description="Helical" evidence="1">
    <location>
        <begin position="20"/>
        <end position="44"/>
    </location>
</feature>
<keyword evidence="1" id="KW-0472">Membrane</keyword>
<dbReference type="AlphaFoldDB" id="A0AAV9HMW7"/>
<keyword evidence="3" id="KW-1185">Reference proteome</keyword>
<reference evidence="2" key="2">
    <citation type="submission" date="2023-06" db="EMBL/GenBank/DDBJ databases">
        <authorList>
            <consortium name="Lawrence Berkeley National Laboratory"/>
            <person name="Mondo S.J."/>
            <person name="Hensen N."/>
            <person name="Bonometti L."/>
            <person name="Westerberg I."/>
            <person name="Brannstrom I.O."/>
            <person name="Guillou S."/>
            <person name="Cros-Aarteil S."/>
            <person name="Calhoun S."/>
            <person name="Haridas S."/>
            <person name="Kuo A."/>
            <person name="Pangilinan J."/>
            <person name="Riley R."/>
            <person name="Labutti K."/>
            <person name="Andreopoulos B."/>
            <person name="Lipzen A."/>
            <person name="Chen C."/>
            <person name="Yanf M."/>
            <person name="Daum C."/>
            <person name="Ng V."/>
            <person name="Clum A."/>
            <person name="Steindorff A."/>
            <person name="Ohm R."/>
            <person name="Martin F."/>
            <person name="Silar P."/>
            <person name="Natvig D."/>
            <person name="Lalanne C."/>
            <person name="Gautier V."/>
            <person name="Ament-Velasquez S.L."/>
            <person name="Kruys A."/>
            <person name="Hutchinson M.I."/>
            <person name="Powell A.J."/>
            <person name="Barry K."/>
            <person name="Miller A.N."/>
            <person name="Grigoriev I.V."/>
            <person name="Debuchy R."/>
            <person name="Gladieux P."/>
            <person name="Thoren M.H."/>
            <person name="Johannesson H."/>
        </authorList>
    </citation>
    <scope>NUCLEOTIDE SEQUENCE</scope>
    <source>
        <strain evidence="2">PSN324</strain>
    </source>
</reference>
<gene>
    <name evidence="2" type="ORF">QBC42DRAFT_251809</name>
</gene>
<comment type="caution">
    <text evidence="2">The sequence shown here is derived from an EMBL/GenBank/DDBJ whole genome shotgun (WGS) entry which is preliminary data.</text>
</comment>
<organism evidence="2 3">
    <name type="scientific">Cladorrhinum samala</name>
    <dbReference type="NCBI Taxonomy" id="585594"/>
    <lineage>
        <taxon>Eukaryota</taxon>
        <taxon>Fungi</taxon>
        <taxon>Dikarya</taxon>
        <taxon>Ascomycota</taxon>
        <taxon>Pezizomycotina</taxon>
        <taxon>Sordariomycetes</taxon>
        <taxon>Sordariomycetidae</taxon>
        <taxon>Sordariales</taxon>
        <taxon>Podosporaceae</taxon>
        <taxon>Cladorrhinum</taxon>
    </lineage>
</organism>
<name>A0AAV9HMW7_9PEZI</name>
<accession>A0AAV9HMW7</accession>
<evidence type="ECO:0000313" key="3">
    <source>
        <dbReference type="Proteomes" id="UP001321749"/>
    </source>
</evidence>